<dbReference type="Proteomes" id="UP000000752">
    <property type="component" value="Chromosome"/>
</dbReference>
<proteinExistence type="predicted"/>
<protein>
    <submittedName>
        <fullName evidence="1">Uncharacterized protein</fullName>
    </submittedName>
</protein>
<name>O57851_PYRHO</name>
<gene>
    <name evidence="1" type="ordered locus">PH0111</name>
</gene>
<evidence type="ECO:0000313" key="2">
    <source>
        <dbReference type="Proteomes" id="UP000000752"/>
    </source>
</evidence>
<dbReference type="PIR" id="E71231">
    <property type="entry name" value="E71231"/>
</dbReference>
<keyword evidence="2" id="KW-1185">Reference proteome</keyword>
<reference evidence="1 2" key="1">
    <citation type="journal article" date="1998" name="DNA Res.">
        <title>Complete sequence and gene organization of the genome of a hyper-thermophilic archaebacterium, Pyrococcus horikoshii OT3.</title>
        <authorList>
            <person name="Kawarabayasi Y."/>
            <person name="Sawada M."/>
            <person name="Horikawa H."/>
            <person name="Haikawa Y."/>
            <person name="Hino Y."/>
            <person name="Yamamoto S."/>
            <person name="Sekine M."/>
            <person name="Baba S."/>
            <person name="Kosugi H."/>
            <person name="Hosoyama A."/>
            <person name="Nagai Y."/>
            <person name="Sakai M."/>
            <person name="Ogura K."/>
            <person name="Otuka R."/>
            <person name="Nakazawa H."/>
            <person name="Takamiya M."/>
            <person name="Ohfuku Y."/>
            <person name="Funahashi T."/>
            <person name="Tanaka T."/>
            <person name="Kudoh Y."/>
            <person name="Yamazaki J."/>
            <person name="Kushida N."/>
            <person name="Oguchi A."/>
            <person name="Aoki K."/>
            <person name="Nakamura Y."/>
            <person name="Robb T.F."/>
            <person name="Horikoshi K."/>
            <person name="Masuchi Y."/>
            <person name="Shizuya H."/>
            <person name="Kikuchi H."/>
        </authorList>
    </citation>
    <scope>NUCLEOTIDE SEQUENCE [LARGE SCALE GENOMIC DNA]</scope>
    <source>
        <strain evidence="2">ATCC 700860 / DSM 12428 / JCM 9974 / NBRC 100139 / OT-3</strain>
    </source>
</reference>
<organism evidence="1 2">
    <name type="scientific">Pyrococcus horikoshii (strain ATCC 700860 / DSM 12428 / JCM 9974 / NBRC 100139 / OT-3)</name>
    <dbReference type="NCBI Taxonomy" id="70601"/>
    <lineage>
        <taxon>Archaea</taxon>
        <taxon>Methanobacteriati</taxon>
        <taxon>Methanobacteriota</taxon>
        <taxon>Thermococci</taxon>
        <taxon>Thermococcales</taxon>
        <taxon>Thermococcaceae</taxon>
        <taxon>Pyrococcus</taxon>
    </lineage>
</organism>
<sequence length="115" mass="12791">MLITPFLHLLFECRRVNFPGGTLVSFRIILPSLWFIYSMTPSGDLFIILAGSSPPKILRGVTYTQESSSISTRTSSGEYPLKPSSLGRTIFPFITHSPFVFLSILSILTIADFSE</sequence>
<dbReference type="KEGG" id="pho:PH0111"/>
<accession>O57851</accession>
<dbReference type="AlphaFoldDB" id="O57851"/>
<evidence type="ECO:0000313" key="1">
    <source>
        <dbReference type="EMBL" id="BAA29180.1"/>
    </source>
</evidence>
<dbReference type="EnsemblBacteria" id="BAA29180">
    <property type="protein sequence ID" value="BAA29180"/>
    <property type="gene ID" value="BAA29180"/>
</dbReference>
<dbReference type="EMBL" id="BA000001">
    <property type="protein sequence ID" value="BAA29180.1"/>
    <property type="molecule type" value="Genomic_DNA"/>
</dbReference>